<keyword evidence="7" id="KW-0472">Membrane</keyword>
<name>D1C617_SPHTD</name>
<keyword evidence="4" id="KW-0411">Iron-sulfur</keyword>
<dbReference type="InterPro" id="IPR036922">
    <property type="entry name" value="Rieske_2Fe-2S_sf"/>
</dbReference>
<dbReference type="GO" id="GO:0046872">
    <property type="term" value="F:metal ion binding"/>
    <property type="evidence" value="ECO:0007669"/>
    <property type="project" value="UniProtKB-KW"/>
</dbReference>
<evidence type="ECO:0000256" key="4">
    <source>
        <dbReference type="ARBA" id="ARBA00023014"/>
    </source>
</evidence>
<dbReference type="Pfam" id="PF00355">
    <property type="entry name" value="Rieske"/>
    <property type="match status" value="1"/>
</dbReference>
<evidence type="ECO:0000313" key="9">
    <source>
        <dbReference type="EMBL" id="ACZ37555.1"/>
    </source>
</evidence>
<evidence type="ECO:0000256" key="5">
    <source>
        <dbReference type="ARBA" id="ARBA00034078"/>
    </source>
</evidence>
<dbReference type="PANTHER" id="PTHR21496">
    <property type="entry name" value="FERREDOXIN-RELATED"/>
    <property type="match status" value="1"/>
</dbReference>
<organism evidence="9 10">
    <name type="scientific">Sphaerobacter thermophilus (strain ATCC 49802 / DSM 20745 / KCCM 41009 / NCIMB 13125 / S 6022)</name>
    <dbReference type="NCBI Taxonomy" id="479434"/>
    <lineage>
        <taxon>Bacteria</taxon>
        <taxon>Pseudomonadati</taxon>
        <taxon>Thermomicrobiota</taxon>
        <taxon>Thermomicrobia</taxon>
        <taxon>Sphaerobacterales</taxon>
        <taxon>Sphaerobacterineae</taxon>
        <taxon>Sphaerobacteraceae</taxon>
        <taxon>Sphaerobacter</taxon>
    </lineage>
</organism>
<feature type="domain" description="Rieske" evidence="8">
    <location>
        <begin position="192"/>
        <end position="288"/>
    </location>
</feature>
<dbReference type="PROSITE" id="PS51296">
    <property type="entry name" value="RIESKE"/>
    <property type="match status" value="1"/>
</dbReference>
<feature type="transmembrane region" description="Helical" evidence="7">
    <location>
        <begin position="122"/>
        <end position="141"/>
    </location>
</feature>
<evidence type="ECO:0000256" key="3">
    <source>
        <dbReference type="ARBA" id="ARBA00023004"/>
    </source>
</evidence>
<comment type="similarity">
    <text evidence="6">Belongs to the bacterial ring-hydroxylating dioxygenase ferredoxin component family.</text>
</comment>
<proteinExistence type="inferred from homology"/>
<comment type="cofactor">
    <cofactor evidence="5">
        <name>[2Fe-2S] cluster</name>
        <dbReference type="ChEBI" id="CHEBI:190135"/>
    </cofactor>
</comment>
<reference evidence="9 10" key="2">
    <citation type="journal article" date="2010" name="Stand. Genomic Sci.">
        <title>Complete genome sequence of Desulfohalobium retbaense type strain (HR(100)).</title>
        <authorList>
            <person name="Spring S."/>
            <person name="Nolan M."/>
            <person name="Lapidus A."/>
            <person name="Glavina Del Rio T."/>
            <person name="Copeland A."/>
            <person name="Tice H."/>
            <person name="Cheng J.F."/>
            <person name="Lucas S."/>
            <person name="Land M."/>
            <person name="Chen F."/>
            <person name="Bruce D."/>
            <person name="Goodwin L."/>
            <person name="Pitluck S."/>
            <person name="Ivanova N."/>
            <person name="Mavromatis K."/>
            <person name="Mikhailova N."/>
            <person name="Pati A."/>
            <person name="Chen A."/>
            <person name="Palaniappan K."/>
            <person name="Hauser L."/>
            <person name="Chang Y.J."/>
            <person name="Jeffries C.D."/>
            <person name="Munk C."/>
            <person name="Kiss H."/>
            <person name="Chain P."/>
            <person name="Han C."/>
            <person name="Brettin T."/>
            <person name="Detter J.C."/>
            <person name="Schuler E."/>
            <person name="Goker M."/>
            <person name="Rohde M."/>
            <person name="Bristow J."/>
            <person name="Eisen J.A."/>
            <person name="Markowitz V."/>
            <person name="Hugenholtz P."/>
            <person name="Kyrpides N.C."/>
            <person name="Klenk H.P."/>
        </authorList>
    </citation>
    <scope>NUCLEOTIDE SEQUENCE [LARGE SCALE GENOMIC DNA]</scope>
    <source>
        <strain evidence="10">ATCC 49802 / DSM 20745 / S 6022</strain>
    </source>
</reference>
<dbReference type="Pfam" id="PF09990">
    <property type="entry name" value="DUF2231"/>
    <property type="match status" value="1"/>
</dbReference>
<evidence type="ECO:0000256" key="6">
    <source>
        <dbReference type="ARBA" id="ARBA00038001"/>
    </source>
</evidence>
<feature type="transmembrane region" description="Helical" evidence="7">
    <location>
        <begin position="90"/>
        <end position="110"/>
    </location>
</feature>
<dbReference type="KEGG" id="sti:Sthe_0116"/>
<dbReference type="Gene3D" id="2.102.10.10">
    <property type="entry name" value="Rieske [2Fe-2S] iron-sulphur domain"/>
    <property type="match status" value="1"/>
</dbReference>
<accession>D1C617</accession>
<dbReference type="HOGENOM" id="CLU_065805_0_0_0"/>
<dbReference type="InterPro" id="IPR017941">
    <property type="entry name" value="Rieske_2Fe-2S"/>
</dbReference>
<keyword evidence="2" id="KW-0479">Metal-binding</keyword>
<evidence type="ECO:0000256" key="1">
    <source>
        <dbReference type="ARBA" id="ARBA00022714"/>
    </source>
</evidence>
<gene>
    <name evidence="9" type="ordered locus">Sthe_0116</name>
</gene>
<feature type="transmembrane region" description="Helical" evidence="7">
    <location>
        <begin position="148"/>
        <end position="168"/>
    </location>
</feature>
<dbReference type="eggNOG" id="COG4244">
    <property type="taxonomic scope" value="Bacteria"/>
</dbReference>
<dbReference type="InterPro" id="IPR019251">
    <property type="entry name" value="DUF2231_TM"/>
</dbReference>
<sequence>MVMDRTITVMGRQEWLKPIDSALQRAISGAFQAAGPVGMRIKDILNGVWLGHPLHPALSDVPIGSWTAAAVLDVLEATTGRKELGTGADAAIGVGLAAAVPAALTGLADWQYLVGRPRRTGLVHGLLNIGATALYTTSLLLRRNGARSAGVVTASMGYSMVLFTAYLGGDLVYRDRVPVNHASTEGMPRRFTPVMAEADLPEGQLTRVDAQGTPVVLLRRGERIYALAATCSHLGGPLHEGELHDDNTVTCPWHGSTFAFENGHIIHGPATIEQPVFETRVKDGQIEVRLAR</sequence>
<evidence type="ECO:0000256" key="7">
    <source>
        <dbReference type="SAM" id="Phobius"/>
    </source>
</evidence>
<dbReference type="EMBL" id="CP001823">
    <property type="protein sequence ID" value="ACZ37555.1"/>
    <property type="molecule type" value="Genomic_DNA"/>
</dbReference>
<keyword evidence="7" id="KW-1133">Transmembrane helix</keyword>
<dbReference type="RefSeq" id="WP_012870604.1">
    <property type="nucleotide sequence ID" value="NC_013523.1"/>
</dbReference>
<dbReference type="GO" id="GO:0051537">
    <property type="term" value="F:2 iron, 2 sulfur cluster binding"/>
    <property type="evidence" value="ECO:0007669"/>
    <property type="project" value="UniProtKB-KW"/>
</dbReference>
<keyword evidence="10" id="KW-1185">Reference proteome</keyword>
<dbReference type="Proteomes" id="UP000002027">
    <property type="component" value="Chromosome 1"/>
</dbReference>
<dbReference type="eggNOG" id="COG2146">
    <property type="taxonomic scope" value="Bacteria"/>
</dbReference>
<dbReference type="InParanoid" id="D1C617"/>
<dbReference type="AlphaFoldDB" id="D1C617"/>
<evidence type="ECO:0000313" key="10">
    <source>
        <dbReference type="Proteomes" id="UP000002027"/>
    </source>
</evidence>
<protein>
    <submittedName>
        <fullName evidence="9">Rieske (2Fe-2S) domain protein</fullName>
    </submittedName>
</protein>
<evidence type="ECO:0000259" key="8">
    <source>
        <dbReference type="PROSITE" id="PS51296"/>
    </source>
</evidence>
<keyword evidence="7" id="KW-0812">Transmembrane</keyword>
<reference evidence="10" key="1">
    <citation type="submission" date="2009-11" db="EMBL/GenBank/DDBJ databases">
        <title>The complete chromosome 1 of Sphaerobacter thermophilus DSM 20745.</title>
        <authorList>
            <person name="Lucas S."/>
            <person name="Copeland A."/>
            <person name="Lapidus A."/>
            <person name="Glavina del Rio T."/>
            <person name="Dalin E."/>
            <person name="Tice H."/>
            <person name="Bruce D."/>
            <person name="Goodwin L."/>
            <person name="Pitluck S."/>
            <person name="Kyrpides N."/>
            <person name="Mavromatis K."/>
            <person name="Ivanova N."/>
            <person name="Mikhailova N."/>
            <person name="LaButti K.M."/>
            <person name="Clum A."/>
            <person name="Sun H.I."/>
            <person name="Brettin T."/>
            <person name="Detter J.C."/>
            <person name="Han C."/>
            <person name="Larimer F."/>
            <person name="Land M."/>
            <person name="Hauser L."/>
            <person name="Markowitz V."/>
            <person name="Cheng J.F."/>
            <person name="Hugenholtz P."/>
            <person name="Woyke T."/>
            <person name="Wu D."/>
            <person name="Steenblock K."/>
            <person name="Schneider S."/>
            <person name="Pukall R."/>
            <person name="Goeker M."/>
            <person name="Klenk H.P."/>
            <person name="Eisen J.A."/>
        </authorList>
    </citation>
    <scope>NUCLEOTIDE SEQUENCE [LARGE SCALE GENOMIC DNA]</scope>
    <source>
        <strain evidence="10">ATCC 49802 / DSM 20745 / S 6022</strain>
    </source>
</reference>
<evidence type="ECO:0000256" key="2">
    <source>
        <dbReference type="ARBA" id="ARBA00022723"/>
    </source>
</evidence>
<dbReference type="STRING" id="479434.Sthe_0116"/>
<keyword evidence="3" id="KW-0408">Iron</keyword>
<dbReference type="SUPFAM" id="SSF50022">
    <property type="entry name" value="ISP domain"/>
    <property type="match status" value="1"/>
</dbReference>
<keyword evidence="1" id="KW-0001">2Fe-2S</keyword>
<dbReference type="PANTHER" id="PTHR21496:SF0">
    <property type="entry name" value="RIESKE DOMAIN-CONTAINING PROTEIN"/>
    <property type="match status" value="1"/>
</dbReference>